<dbReference type="PANTHER" id="PTHR12589">
    <property type="entry name" value="PYRUVOYL TETRAHYDROBIOPTERIN SYNTHASE"/>
    <property type="match status" value="1"/>
</dbReference>
<evidence type="ECO:0000256" key="3">
    <source>
        <dbReference type="ARBA" id="ARBA00023239"/>
    </source>
</evidence>
<dbReference type="Proteomes" id="UP000197156">
    <property type="component" value="Chromosome"/>
</dbReference>
<dbReference type="InterPro" id="IPR038418">
    <property type="entry name" value="6-PTP_synth/QueD_sf"/>
</dbReference>
<keyword evidence="1 4" id="KW-0479">Metal-binding</keyword>
<proteinExistence type="predicted"/>
<organism evidence="5 6">
    <name type="scientific">Thermococcus celer Vu 13 = JCM 8558</name>
    <dbReference type="NCBI Taxonomy" id="1293037"/>
    <lineage>
        <taxon>Archaea</taxon>
        <taxon>Methanobacteriati</taxon>
        <taxon>Methanobacteriota</taxon>
        <taxon>Thermococci</taxon>
        <taxon>Thermococcales</taxon>
        <taxon>Thermococcaceae</taxon>
        <taxon>Thermococcus</taxon>
    </lineage>
</organism>
<evidence type="ECO:0000313" key="5">
    <source>
        <dbReference type="EMBL" id="ASI98454.1"/>
    </source>
</evidence>
<evidence type="ECO:0000256" key="2">
    <source>
        <dbReference type="ARBA" id="ARBA00022833"/>
    </source>
</evidence>
<dbReference type="SUPFAM" id="SSF55620">
    <property type="entry name" value="Tetrahydrobiopterin biosynthesis enzymes-like"/>
    <property type="match status" value="1"/>
</dbReference>
<accession>A0A218P0L0</accession>
<keyword evidence="6" id="KW-1185">Reference proteome</keyword>
<keyword evidence="2 4" id="KW-0862">Zinc</keyword>
<dbReference type="PIRSF" id="PIRSF006113">
    <property type="entry name" value="PTP_synth"/>
    <property type="match status" value="1"/>
</dbReference>
<dbReference type="OrthoDB" id="6529at2157"/>
<comment type="cofactor">
    <cofactor evidence="4">
        <name>Zn(2+)</name>
        <dbReference type="ChEBI" id="CHEBI:29105"/>
    </cofactor>
    <text evidence="4">Binds 1 zinc ion per subunit.</text>
</comment>
<dbReference type="PANTHER" id="PTHR12589:SF7">
    <property type="entry name" value="6-PYRUVOYL TETRAHYDROBIOPTERIN SYNTHASE"/>
    <property type="match status" value="1"/>
</dbReference>
<evidence type="ECO:0000313" key="6">
    <source>
        <dbReference type="Proteomes" id="UP000197156"/>
    </source>
</evidence>
<protein>
    <submittedName>
        <fullName evidence="5">6-pyruvoyl tetrahydropterin synthase</fullName>
    </submittedName>
</protein>
<keyword evidence="3" id="KW-0456">Lyase</keyword>
<sequence length="115" mass="13162">MKARIVERFRFEAAHAVSMDGEREELHGHTFLLEVAVEGEIERGYVMDFLELRRTVDGIIGRLDHRNLNNLFDNPTAENVALWIAGEIQKSLPADVKLARLTLWEGEDNGVELEF</sequence>
<dbReference type="GeneID" id="33323520"/>
<dbReference type="GO" id="GO:0016829">
    <property type="term" value="F:lyase activity"/>
    <property type="evidence" value="ECO:0007669"/>
    <property type="project" value="UniProtKB-KW"/>
</dbReference>
<feature type="binding site" evidence="4">
    <location>
        <position position="15"/>
    </location>
    <ligand>
        <name>Zn(2+)</name>
        <dbReference type="ChEBI" id="CHEBI:29105"/>
    </ligand>
</feature>
<dbReference type="InterPro" id="IPR007115">
    <property type="entry name" value="6-PTP_synth/QueD"/>
</dbReference>
<dbReference type="Gene3D" id="3.30.479.10">
    <property type="entry name" value="6-pyruvoyl tetrahydropterin synthase/QueD"/>
    <property type="match status" value="1"/>
</dbReference>
<evidence type="ECO:0000256" key="4">
    <source>
        <dbReference type="PIRSR" id="PIRSR006113-2"/>
    </source>
</evidence>
<dbReference type="EMBL" id="CP014854">
    <property type="protein sequence ID" value="ASI98454.1"/>
    <property type="molecule type" value="Genomic_DNA"/>
</dbReference>
<dbReference type="AlphaFoldDB" id="A0A218P0L0"/>
<evidence type="ECO:0000256" key="1">
    <source>
        <dbReference type="ARBA" id="ARBA00022723"/>
    </source>
</evidence>
<reference evidence="5 6" key="1">
    <citation type="submission" date="2016-03" db="EMBL/GenBank/DDBJ databases">
        <title>Complete genome sequence of Thermococcus celer.</title>
        <authorList>
            <person name="Oger P.M."/>
        </authorList>
    </citation>
    <scope>NUCLEOTIDE SEQUENCE [LARGE SCALE GENOMIC DNA]</scope>
    <source>
        <strain evidence="5 6">Vu 13</strain>
    </source>
</reference>
<name>A0A218P0L0_THECE</name>
<dbReference type="Pfam" id="PF01242">
    <property type="entry name" value="PTPS"/>
    <property type="match status" value="1"/>
</dbReference>
<feature type="binding site" evidence="4">
    <location>
        <position position="29"/>
    </location>
    <ligand>
        <name>Zn(2+)</name>
        <dbReference type="ChEBI" id="CHEBI:29105"/>
    </ligand>
</feature>
<dbReference type="RefSeq" id="WP_088862412.1">
    <property type="nucleotide sequence ID" value="NZ_CP014854.1"/>
</dbReference>
<feature type="binding site" evidence="4">
    <location>
        <position position="27"/>
    </location>
    <ligand>
        <name>Zn(2+)</name>
        <dbReference type="ChEBI" id="CHEBI:29105"/>
    </ligand>
</feature>
<dbReference type="GO" id="GO:0046872">
    <property type="term" value="F:metal ion binding"/>
    <property type="evidence" value="ECO:0007669"/>
    <property type="project" value="UniProtKB-KW"/>
</dbReference>
<gene>
    <name evidence="5" type="ORF">A3L02_02165</name>
</gene>
<dbReference type="KEGG" id="tce:A3L02_02165"/>